<reference evidence="2 3" key="1">
    <citation type="journal article" date="2009" name="Stand. Genomic Sci.">
        <title>Complete genome sequence of Stackebrandtia nassauensis type strain (LLR-40K-21).</title>
        <authorList>
            <person name="Munk C."/>
            <person name="Lapidus A."/>
            <person name="Copeland A."/>
            <person name="Jando M."/>
            <person name="Mayilraj S."/>
            <person name="Glavina Del Rio T."/>
            <person name="Nolan M."/>
            <person name="Chen F."/>
            <person name="Lucas S."/>
            <person name="Tice H."/>
            <person name="Cheng J.F."/>
            <person name="Han C."/>
            <person name="Detter J.C."/>
            <person name="Bruce D."/>
            <person name="Goodwin L."/>
            <person name="Chain P."/>
            <person name="Pitluck S."/>
            <person name="Goker M."/>
            <person name="Ovchinikova G."/>
            <person name="Pati A."/>
            <person name="Ivanova N."/>
            <person name="Mavromatis K."/>
            <person name="Chen A."/>
            <person name="Palaniappan K."/>
            <person name="Land M."/>
            <person name="Hauser L."/>
            <person name="Chang Y.J."/>
            <person name="Jeffries C.D."/>
            <person name="Bristow J."/>
            <person name="Eisen J.A."/>
            <person name="Markowitz V."/>
            <person name="Hugenholtz P."/>
            <person name="Kyrpides N.C."/>
            <person name="Klenk H.P."/>
        </authorList>
    </citation>
    <scope>NUCLEOTIDE SEQUENCE [LARGE SCALE GENOMIC DNA]</scope>
    <source>
        <strain evidence="3">DSM 44728 / CIP 108903 / NRRL B-16338 / NBRC 102104 / LLR-40K-21</strain>
    </source>
</reference>
<organism evidence="2 3">
    <name type="scientific">Stackebrandtia nassauensis (strain DSM 44728 / CIP 108903 / NRRL B-16338 / NBRC 102104 / LLR-40K-21)</name>
    <dbReference type="NCBI Taxonomy" id="446470"/>
    <lineage>
        <taxon>Bacteria</taxon>
        <taxon>Bacillati</taxon>
        <taxon>Actinomycetota</taxon>
        <taxon>Actinomycetes</taxon>
        <taxon>Glycomycetales</taxon>
        <taxon>Glycomycetaceae</taxon>
        <taxon>Stackebrandtia</taxon>
    </lineage>
</organism>
<evidence type="ECO:0000313" key="2">
    <source>
        <dbReference type="EMBL" id="ADD44438.1"/>
    </source>
</evidence>
<dbReference type="InterPro" id="IPR041496">
    <property type="entry name" value="YitH/HolE_GNAT"/>
</dbReference>
<evidence type="ECO:0000259" key="1">
    <source>
        <dbReference type="PROSITE" id="PS51186"/>
    </source>
</evidence>
<dbReference type="PROSITE" id="PS51186">
    <property type="entry name" value="GNAT"/>
    <property type="match status" value="1"/>
</dbReference>
<dbReference type="Pfam" id="PF18014">
    <property type="entry name" value="Acetyltransf_18"/>
    <property type="match status" value="1"/>
</dbReference>
<dbReference type="HOGENOM" id="CLU_063450_0_0_11"/>
<dbReference type="SUPFAM" id="SSF55729">
    <property type="entry name" value="Acyl-CoA N-acyltransferases (Nat)"/>
    <property type="match status" value="1"/>
</dbReference>
<dbReference type="InterPro" id="IPR000182">
    <property type="entry name" value="GNAT_dom"/>
</dbReference>
<dbReference type="EMBL" id="CP001778">
    <property type="protein sequence ID" value="ADD44438.1"/>
    <property type="molecule type" value="Genomic_DNA"/>
</dbReference>
<name>D3Q8J6_STANL</name>
<accession>D3Q8J6</accession>
<dbReference type="AlphaFoldDB" id="D3Q8J6"/>
<proteinExistence type="predicted"/>
<dbReference type="eggNOG" id="COG0454">
    <property type="taxonomic scope" value="Bacteria"/>
</dbReference>
<protein>
    <submittedName>
        <fullName evidence="2">GCN5-related N-acetyltransferase</fullName>
    </submittedName>
</protein>
<dbReference type="GO" id="GO:0016747">
    <property type="term" value="F:acyltransferase activity, transferring groups other than amino-acyl groups"/>
    <property type="evidence" value="ECO:0007669"/>
    <property type="project" value="InterPro"/>
</dbReference>
<dbReference type="Pfam" id="PF13673">
    <property type="entry name" value="Acetyltransf_10"/>
    <property type="match status" value="1"/>
</dbReference>
<dbReference type="PANTHER" id="PTHR47237:SF2">
    <property type="entry name" value="BLL4206 PROTEIN"/>
    <property type="match status" value="1"/>
</dbReference>
<feature type="domain" description="N-acetyltransferase" evidence="1">
    <location>
        <begin position="11"/>
        <end position="149"/>
    </location>
</feature>
<keyword evidence="2" id="KW-0808">Transferase</keyword>
<keyword evidence="3" id="KW-1185">Reference proteome</keyword>
<evidence type="ECO:0000313" key="3">
    <source>
        <dbReference type="Proteomes" id="UP000000844"/>
    </source>
</evidence>
<dbReference type="InterPro" id="IPR052729">
    <property type="entry name" value="Acyl/Acetyltrans_Enzymes"/>
</dbReference>
<gene>
    <name evidence="2" type="ordered locus">Snas_4797</name>
</gene>
<dbReference type="Gene3D" id="3.40.630.90">
    <property type="match status" value="1"/>
</dbReference>
<dbReference type="InterPro" id="IPR016181">
    <property type="entry name" value="Acyl_CoA_acyltransferase"/>
</dbReference>
<dbReference type="RefSeq" id="WP_013020009.1">
    <property type="nucleotide sequence ID" value="NC_013947.1"/>
</dbReference>
<dbReference type="OrthoDB" id="510731at2"/>
<dbReference type="PANTHER" id="PTHR47237">
    <property type="entry name" value="SLL0310 PROTEIN"/>
    <property type="match status" value="1"/>
</dbReference>
<dbReference type="Proteomes" id="UP000000844">
    <property type="component" value="Chromosome"/>
</dbReference>
<dbReference type="Gene3D" id="3.40.630.30">
    <property type="match status" value="1"/>
</dbReference>
<dbReference type="KEGG" id="sna:Snas_4797"/>
<sequence length="283" mass="30366">MPQLWAPADSIPVRRLDIAELPACLDLAADRGWPREEHKWRLLFDIGEVYGIDDPDGALVGTTVLTRYGPGLCAISMVLVAKRFDGHGLGRRMMTQVLAHTGDAVVTLYATSFGLPLYQKLGFTVVSDNVTHIGEFTGTDAPERSRPATAADLPAIERLDAEVHGADRSVLVRRLPDFCSQLRVIEADGAITGYAGAWVNLDKVVAGPVVAASADDAKTLLTDLARAIKSPIRLEILHEFGELGAWAVEHGLVPGTATSFMVHGGRELPGDAARRFTPVSVAL</sequence>
<dbReference type="STRING" id="446470.Snas_4797"/>